<dbReference type="EMBL" id="GBXM01073732">
    <property type="protein sequence ID" value="JAH34845.1"/>
    <property type="molecule type" value="Transcribed_RNA"/>
</dbReference>
<reference evidence="1" key="2">
    <citation type="journal article" date="2015" name="Fish Shellfish Immunol.">
        <title>Early steps in the European eel (Anguilla anguilla)-Vibrio vulnificus interaction in the gills: Role of the RtxA13 toxin.</title>
        <authorList>
            <person name="Callol A."/>
            <person name="Pajuelo D."/>
            <person name="Ebbesson L."/>
            <person name="Teles M."/>
            <person name="MacKenzie S."/>
            <person name="Amaro C."/>
        </authorList>
    </citation>
    <scope>NUCLEOTIDE SEQUENCE</scope>
</reference>
<dbReference type="AlphaFoldDB" id="A0A0E9S2G8"/>
<organism evidence="1">
    <name type="scientific">Anguilla anguilla</name>
    <name type="common">European freshwater eel</name>
    <name type="synonym">Muraena anguilla</name>
    <dbReference type="NCBI Taxonomy" id="7936"/>
    <lineage>
        <taxon>Eukaryota</taxon>
        <taxon>Metazoa</taxon>
        <taxon>Chordata</taxon>
        <taxon>Craniata</taxon>
        <taxon>Vertebrata</taxon>
        <taxon>Euteleostomi</taxon>
        <taxon>Actinopterygii</taxon>
        <taxon>Neopterygii</taxon>
        <taxon>Teleostei</taxon>
        <taxon>Anguilliformes</taxon>
        <taxon>Anguillidae</taxon>
        <taxon>Anguilla</taxon>
    </lineage>
</organism>
<sequence>MHCSLLITHLRSTETVGARGVILFELISRFVSQSGNLWIKQRKTSHLIFSLTFCPCCK</sequence>
<protein>
    <submittedName>
        <fullName evidence="1">Uncharacterized protein</fullName>
    </submittedName>
</protein>
<accession>A0A0E9S2G8</accession>
<reference evidence="1" key="1">
    <citation type="submission" date="2014-11" db="EMBL/GenBank/DDBJ databases">
        <authorList>
            <person name="Amaro Gonzalez C."/>
        </authorList>
    </citation>
    <scope>NUCLEOTIDE SEQUENCE</scope>
</reference>
<evidence type="ECO:0000313" key="1">
    <source>
        <dbReference type="EMBL" id="JAH34845.1"/>
    </source>
</evidence>
<name>A0A0E9S2G8_ANGAN</name>
<proteinExistence type="predicted"/>